<feature type="compositionally biased region" description="Pro residues" evidence="1">
    <location>
        <begin position="101"/>
        <end position="114"/>
    </location>
</feature>
<feature type="compositionally biased region" description="Low complexity" evidence="1">
    <location>
        <begin position="120"/>
        <end position="130"/>
    </location>
</feature>
<evidence type="ECO:0000313" key="2">
    <source>
        <dbReference type="EMBL" id="SDO29554.1"/>
    </source>
</evidence>
<feature type="compositionally biased region" description="Basic and acidic residues" evidence="1">
    <location>
        <begin position="29"/>
        <end position="47"/>
    </location>
</feature>
<proteinExistence type="predicted"/>
<accession>A0A1H0IDQ8</accession>
<protein>
    <submittedName>
        <fullName evidence="2">Uncharacterized protein</fullName>
    </submittedName>
</protein>
<dbReference type="EMBL" id="FNJB01000002">
    <property type="protein sequence ID" value="SDO29554.1"/>
    <property type="molecule type" value="Genomic_DNA"/>
</dbReference>
<feature type="region of interest" description="Disordered" evidence="1">
    <location>
        <begin position="143"/>
        <end position="170"/>
    </location>
</feature>
<sequence>MRGRHEGRPRDGLHQAGPGHARHRRARRRGWDPRVPDAGRRPDAGRECRHRRRTGCCRDAARADRAWGTASWVEQPRQASPQRRAARRAWRRAWAAAAEPGPEPGLPPRPPGPAPRARARASARAWEPASVRASRAWGRSALLLPGCSRPEPPGPERTARASARARAGVGPAWGRVAARASRRFRPCRGMHPATCGLPAPPRWRTQTSRTRPDPSTWRVHPYW</sequence>
<dbReference type="Proteomes" id="UP000199651">
    <property type="component" value="Unassembled WGS sequence"/>
</dbReference>
<feature type="compositionally biased region" description="Basic and acidic residues" evidence="1">
    <location>
        <begin position="1"/>
        <end position="13"/>
    </location>
</feature>
<dbReference type="AlphaFoldDB" id="A0A1H0IDQ8"/>
<evidence type="ECO:0000313" key="3">
    <source>
        <dbReference type="Proteomes" id="UP000199651"/>
    </source>
</evidence>
<feature type="compositionally biased region" description="Low complexity" evidence="1">
    <location>
        <begin position="66"/>
        <end position="83"/>
    </location>
</feature>
<feature type="region of interest" description="Disordered" evidence="1">
    <location>
        <begin position="185"/>
        <end position="223"/>
    </location>
</feature>
<gene>
    <name evidence="2" type="ORF">SAMN05192558_102515</name>
</gene>
<name>A0A1H0IDQ8_9PSEU</name>
<feature type="region of interest" description="Disordered" evidence="1">
    <location>
        <begin position="1"/>
        <end position="131"/>
    </location>
</feature>
<keyword evidence="3" id="KW-1185">Reference proteome</keyword>
<reference evidence="3" key="1">
    <citation type="submission" date="2016-10" db="EMBL/GenBank/DDBJ databases">
        <authorList>
            <person name="Varghese N."/>
            <person name="Submissions S."/>
        </authorList>
    </citation>
    <scope>NUCLEOTIDE SEQUENCE [LARGE SCALE GENOMIC DNA]</scope>
    <source>
        <strain evidence="3">IBRC-M 10655</strain>
    </source>
</reference>
<organism evidence="2 3">
    <name type="scientific">Actinokineospora alba</name>
    <dbReference type="NCBI Taxonomy" id="504798"/>
    <lineage>
        <taxon>Bacteria</taxon>
        <taxon>Bacillati</taxon>
        <taxon>Actinomycetota</taxon>
        <taxon>Actinomycetes</taxon>
        <taxon>Pseudonocardiales</taxon>
        <taxon>Pseudonocardiaceae</taxon>
        <taxon>Actinokineospora</taxon>
    </lineage>
</organism>
<evidence type="ECO:0000256" key="1">
    <source>
        <dbReference type="SAM" id="MobiDB-lite"/>
    </source>
</evidence>